<dbReference type="PANTHER" id="PTHR30055:SF234">
    <property type="entry name" value="HTH-TYPE TRANSCRIPTIONAL REGULATOR BETI"/>
    <property type="match status" value="1"/>
</dbReference>
<protein>
    <submittedName>
        <fullName evidence="6">TetR family transcriptional regulator</fullName>
    </submittedName>
</protein>
<evidence type="ECO:0000256" key="4">
    <source>
        <dbReference type="PROSITE-ProRule" id="PRU00335"/>
    </source>
</evidence>
<evidence type="ECO:0000313" key="7">
    <source>
        <dbReference type="Proteomes" id="UP000603865"/>
    </source>
</evidence>
<reference evidence="6" key="2">
    <citation type="submission" date="2020-09" db="EMBL/GenBank/DDBJ databases">
        <authorList>
            <person name="Sun Q."/>
            <person name="Ohkuma M."/>
        </authorList>
    </citation>
    <scope>NUCLEOTIDE SEQUENCE</scope>
    <source>
        <strain evidence="6">JCM 31311</strain>
    </source>
</reference>
<dbReference type="PANTHER" id="PTHR30055">
    <property type="entry name" value="HTH-TYPE TRANSCRIPTIONAL REGULATOR RUTR"/>
    <property type="match status" value="1"/>
</dbReference>
<keyword evidence="1" id="KW-0805">Transcription regulation</keyword>
<dbReference type="AlphaFoldDB" id="A0A918CEX7"/>
<feature type="DNA-binding region" description="H-T-H motif" evidence="4">
    <location>
        <begin position="28"/>
        <end position="47"/>
    </location>
</feature>
<dbReference type="EMBL" id="BMQL01000023">
    <property type="protein sequence ID" value="GGR19290.1"/>
    <property type="molecule type" value="Genomic_DNA"/>
</dbReference>
<dbReference type="InterPro" id="IPR001647">
    <property type="entry name" value="HTH_TetR"/>
</dbReference>
<gene>
    <name evidence="6" type="ORF">GCM10008957_34750</name>
</gene>
<dbReference type="PRINTS" id="PR00455">
    <property type="entry name" value="HTHTETR"/>
</dbReference>
<keyword evidence="3" id="KW-0804">Transcription</keyword>
<dbReference type="Gene3D" id="1.10.357.10">
    <property type="entry name" value="Tetracycline Repressor, domain 2"/>
    <property type="match status" value="1"/>
</dbReference>
<dbReference type="SUPFAM" id="SSF48498">
    <property type="entry name" value="Tetracyclin repressor-like, C-terminal domain"/>
    <property type="match status" value="1"/>
</dbReference>
<sequence>MRADAQRNRHALLDAALEAFAQHGTQASLDAIARSAGVGIGTLYRHFPTREALALAAYQYDVQRLCDAADALLGTLPADRALREWLARFSQYIVTKRGMSDMLRNALTTPQPFNAELNVRERILSTVKVLLNRGTAAQLLRTDIDAEVVVLAMIGVWYVSADPTTPRQLARLLDLLVDGLRVHSPDH</sequence>
<dbReference type="Pfam" id="PF00440">
    <property type="entry name" value="TetR_N"/>
    <property type="match status" value="1"/>
</dbReference>
<evidence type="ECO:0000259" key="5">
    <source>
        <dbReference type="PROSITE" id="PS50977"/>
    </source>
</evidence>
<comment type="caution">
    <text evidence="6">The sequence shown here is derived from an EMBL/GenBank/DDBJ whole genome shotgun (WGS) entry which is preliminary data.</text>
</comment>
<evidence type="ECO:0000313" key="6">
    <source>
        <dbReference type="EMBL" id="GGR19290.1"/>
    </source>
</evidence>
<evidence type="ECO:0000256" key="1">
    <source>
        <dbReference type="ARBA" id="ARBA00023015"/>
    </source>
</evidence>
<reference evidence="6" key="1">
    <citation type="journal article" date="2014" name="Int. J. Syst. Evol. Microbiol.">
        <title>Complete genome sequence of Corynebacterium casei LMG S-19264T (=DSM 44701T), isolated from a smear-ripened cheese.</title>
        <authorList>
            <consortium name="US DOE Joint Genome Institute (JGI-PGF)"/>
            <person name="Walter F."/>
            <person name="Albersmeier A."/>
            <person name="Kalinowski J."/>
            <person name="Ruckert C."/>
        </authorList>
    </citation>
    <scope>NUCLEOTIDE SEQUENCE</scope>
    <source>
        <strain evidence="6">JCM 31311</strain>
    </source>
</reference>
<dbReference type="PROSITE" id="PS50977">
    <property type="entry name" value="HTH_TETR_2"/>
    <property type="match status" value="1"/>
</dbReference>
<dbReference type="GO" id="GO:0003700">
    <property type="term" value="F:DNA-binding transcription factor activity"/>
    <property type="evidence" value="ECO:0007669"/>
    <property type="project" value="TreeGrafter"/>
</dbReference>
<dbReference type="GO" id="GO:0000976">
    <property type="term" value="F:transcription cis-regulatory region binding"/>
    <property type="evidence" value="ECO:0007669"/>
    <property type="project" value="TreeGrafter"/>
</dbReference>
<evidence type="ECO:0000256" key="3">
    <source>
        <dbReference type="ARBA" id="ARBA00023163"/>
    </source>
</evidence>
<accession>A0A918CEX7</accession>
<dbReference type="Proteomes" id="UP000603865">
    <property type="component" value="Unassembled WGS sequence"/>
</dbReference>
<proteinExistence type="predicted"/>
<feature type="domain" description="HTH tetR-type" evidence="5">
    <location>
        <begin position="6"/>
        <end position="65"/>
    </location>
</feature>
<keyword evidence="2 4" id="KW-0238">DNA-binding</keyword>
<dbReference type="InterPro" id="IPR050109">
    <property type="entry name" value="HTH-type_TetR-like_transc_reg"/>
</dbReference>
<dbReference type="InterPro" id="IPR009057">
    <property type="entry name" value="Homeodomain-like_sf"/>
</dbReference>
<evidence type="ECO:0000256" key="2">
    <source>
        <dbReference type="ARBA" id="ARBA00023125"/>
    </source>
</evidence>
<keyword evidence="7" id="KW-1185">Reference proteome</keyword>
<organism evidence="6 7">
    <name type="scientific">Deinococcus ruber</name>
    <dbReference type="NCBI Taxonomy" id="1848197"/>
    <lineage>
        <taxon>Bacteria</taxon>
        <taxon>Thermotogati</taxon>
        <taxon>Deinococcota</taxon>
        <taxon>Deinococci</taxon>
        <taxon>Deinococcales</taxon>
        <taxon>Deinococcaceae</taxon>
        <taxon>Deinococcus</taxon>
    </lineage>
</organism>
<dbReference type="InterPro" id="IPR049445">
    <property type="entry name" value="TetR_SbtR-like_C"/>
</dbReference>
<dbReference type="InterPro" id="IPR036271">
    <property type="entry name" value="Tet_transcr_reg_TetR-rel_C_sf"/>
</dbReference>
<name>A0A918CEX7_9DEIO</name>
<dbReference type="SUPFAM" id="SSF46689">
    <property type="entry name" value="Homeodomain-like"/>
    <property type="match status" value="1"/>
</dbReference>
<dbReference type="Pfam" id="PF21597">
    <property type="entry name" value="TetR_C_43"/>
    <property type="match status" value="1"/>
</dbReference>